<evidence type="ECO:0000313" key="1">
    <source>
        <dbReference type="EMBL" id="JAD98651.1"/>
    </source>
</evidence>
<sequence>MSSWGLVAS</sequence>
<accession>A0A0A9EF23</accession>
<name>A0A0A9EF23_ARUDO</name>
<reference evidence="1" key="2">
    <citation type="journal article" date="2015" name="Data Brief">
        <title>Shoot transcriptome of the giant reed, Arundo donax.</title>
        <authorList>
            <person name="Barrero R.A."/>
            <person name="Guerrero F.D."/>
            <person name="Moolhuijzen P."/>
            <person name="Goolsby J.A."/>
            <person name="Tidwell J."/>
            <person name="Bellgard S.E."/>
            <person name="Bellgard M.I."/>
        </authorList>
    </citation>
    <scope>NUCLEOTIDE SEQUENCE</scope>
    <source>
        <tissue evidence="1">Shoot tissue taken approximately 20 cm above the soil surface</tissue>
    </source>
</reference>
<reference evidence="1" key="1">
    <citation type="submission" date="2014-09" db="EMBL/GenBank/DDBJ databases">
        <authorList>
            <person name="Magalhaes I.L.F."/>
            <person name="Oliveira U."/>
            <person name="Santos F.R."/>
            <person name="Vidigal T.H.D.A."/>
            <person name="Brescovit A.D."/>
            <person name="Santos A.J."/>
        </authorList>
    </citation>
    <scope>NUCLEOTIDE SEQUENCE</scope>
    <source>
        <tissue evidence="1">Shoot tissue taken approximately 20 cm above the soil surface</tissue>
    </source>
</reference>
<protein>
    <submittedName>
        <fullName evidence="1">Uncharacterized protein</fullName>
    </submittedName>
</protein>
<proteinExistence type="predicted"/>
<organism evidence="1">
    <name type="scientific">Arundo donax</name>
    <name type="common">Giant reed</name>
    <name type="synonym">Donax arundinaceus</name>
    <dbReference type="NCBI Taxonomy" id="35708"/>
    <lineage>
        <taxon>Eukaryota</taxon>
        <taxon>Viridiplantae</taxon>
        <taxon>Streptophyta</taxon>
        <taxon>Embryophyta</taxon>
        <taxon>Tracheophyta</taxon>
        <taxon>Spermatophyta</taxon>
        <taxon>Magnoliopsida</taxon>
        <taxon>Liliopsida</taxon>
        <taxon>Poales</taxon>
        <taxon>Poaceae</taxon>
        <taxon>PACMAD clade</taxon>
        <taxon>Arundinoideae</taxon>
        <taxon>Arundineae</taxon>
        <taxon>Arundo</taxon>
    </lineage>
</organism>
<dbReference type="EMBL" id="GBRH01199244">
    <property type="protein sequence ID" value="JAD98651.1"/>
    <property type="molecule type" value="Transcribed_RNA"/>
</dbReference>